<evidence type="ECO:0000313" key="1">
    <source>
        <dbReference type="EMBL" id="GAB1223757.1"/>
    </source>
</evidence>
<keyword evidence="2" id="KW-1185">Reference proteome</keyword>
<sequence>MLDQWVFNTIAKGDIQLQEMRKYSKELYCVSNSLGTIHTDLNESKGIIIRHGSLLLKQTDKFNEKLMSKASIWISIDNLIIGNITGEDGELWVSGWCVLTFQNKATNKSYCVCSNNLLTTLLWHDDMLKCIKMNTSNNEIPVNIQLSDCLPTTNLWSNKRINF</sequence>
<comment type="caution">
    <text evidence="1">The sequence shown here is derived from an EMBL/GenBank/DDBJ whole genome shotgun (WGS) entry which is preliminary data.</text>
</comment>
<evidence type="ECO:0000313" key="2">
    <source>
        <dbReference type="Proteomes" id="UP001628156"/>
    </source>
</evidence>
<name>A0ABQ0DLZ3_9EUKA</name>
<dbReference type="EMBL" id="BAAFRS010000161">
    <property type="protein sequence ID" value="GAB1223757.1"/>
    <property type="molecule type" value="Genomic_DNA"/>
</dbReference>
<accession>A0ABQ0DLZ3</accession>
<protein>
    <submittedName>
        <fullName evidence="1">Uncharacterized protein</fullName>
    </submittedName>
</protein>
<gene>
    <name evidence="1" type="ORF">ENUP19_0161G0015</name>
</gene>
<dbReference type="Proteomes" id="UP001628156">
    <property type="component" value="Unassembled WGS sequence"/>
</dbReference>
<reference evidence="1 2" key="1">
    <citation type="journal article" date="2019" name="PLoS Negl. Trop. Dis.">
        <title>Whole genome sequencing of Entamoeba nuttalli reveals mammalian host-related molecular signatures and a novel octapeptide-repeat surface protein.</title>
        <authorList>
            <person name="Tanaka M."/>
            <person name="Makiuchi T."/>
            <person name="Komiyama T."/>
            <person name="Shiina T."/>
            <person name="Osaki K."/>
            <person name="Tachibana H."/>
        </authorList>
    </citation>
    <scope>NUCLEOTIDE SEQUENCE [LARGE SCALE GENOMIC DNA]</scope>
    <source>
        <strain evidence="1 2">P19-061405</strain>
    </source>
</reference>
<organism evidence="1 2">
    <name type="scientific">Entamoeba nuttalli</name>
    <dbReference type="NCBI Taxonomy" id="412467"/>
    <lineage>
        <taxon>Eukaryota</taxon>
        <taxon>Amoebozoa</taxon>
        <taxon>Evosea</taxon>
        <taxon>Archamoebae</taxon>
        <taxon>Mastigamoebida</taxon>
        <taxon>Entamoebidae</taxon>
        <taxon>Entamoeba</taxon>
    </lineage>
</organism>
<proteinExistence type="predicted"/>